<reference evidence="2 3" key="1">
    <citation type="submission" date="2022-04" db="EMBL/GenBank/DDBJ databases">
        <title>Mechanism of arsenic methylation and mitigation arsenic toxicity by Bacillus sp. LH14 from an Arsenic-Contaminated Paddy Soil.</title>
        <authorList>
            <person name="Wang D."/>
        </authorList>
    </citation>
    <scope>NUCLEOTIDE SEQUENCE [LARGE SCALE GENOMIC DNA]</scope>
    <source>
        <strain evidence="2 3">LH14</strain>
    </source>
</reference>
<accession>A0ABY4JL64</accession>
<feature type="signal peptide" evidence="1">
    <location>
        <begin position="1"/>
        <end position="26"/>
    </location>
</feature>
<gene>
    <name evidence="2" type="ORF">MY490_01480</name>
</gene>
<keyword evidence="1" id="KW-0732">Signal</keyword>
<proteinExistence type="predicted"/>
<name>A0ABY4JL64_9BACI</name>
<evidence type="ECO:0000256" key="1">
    <source>
        <dbReference type="SAM" id="SignalP"/>
    </source>
</evidence>
<feature type="chain" id="PRO_5045935915" evidence="1">
    <location>
        <begin position="27"/>
        <end position="74"/>
    </location>
</feature>
<evidence type="ECO:0000313" key="2">
    <source>
        <dbReference type="EMBL" id="UPM54585.1"/>
    </source>
</evidence>
<evidence type="ECO:0000313" key="3">
    <source>
        <dbReference type="Proteomes" id="UP000830639"/>
    </source>
</evidence>
<organism evidence="2 3">
    <name type="scientific">Gottfriedia acidiceleris</name>
    <dbReference type="NCBI Taxonomy" id="371036"/>
    <lineage>
        <taxon>Bacteria</taxon>
        <taxon>Bacillati</taxon>
        <taxon>Bacillota</taxon>
        <taxon>Bacilli</taxon>
        <taxon>Bacillales</taxon>
        <taxon>Bacillaceae</taxon>
        <taxon>Gottfriedia</taxon>
    </lineage>
</organism>
<dbReference type="EMBL" id="CP096034">
    <property type="protein sequence ID" value="UPM54585.1"/>
    <property type="molecule type" value="Genomic_DNA"/>
</dbReference>
<protein>
    <submittedName>
        <fullName evidence="2">Uncharacterized protein</fullName>
    </submittedName>
</protein>
<keyword evidence="3" id="KW-1185">Reference proteome</keyword>
<sequence>MRKIRFTFVAAMSLFSILLFSAVTFAATDFTQFGFAKVIAEKKIEAGEATKISHSGIKIDIPKARLVMTLFSKY</sequence>
<dbReference type="Proteomes" id="UP000830639">
    <property type="component" value="Chromosome"/>
</dbReference>
<dbReference type="RefSeq" id="WP_248267682.1">
    <property type="nucleotide sequence ID" value="NZ_CP096034.1"/>
</dbReference>